<dbReference type="Gene3D" id="2.40.128.20">
    <property type="match status" value="1"/>
</dbReference>
<organism evidence="1 2">
    <name type="scientific">Terrisporobacter othiniensis</name>
    <dbReference type="NCBI Taxonomy" id="1577792"/>
    <lineage>
        <taxon>Bacteria</taxon>
        <taxon>Bacillati</taxon>
        <taxon>Bacillota</taxon>
        <taxon>Clostridia</taxon>
        <taxon>Peptostreptococcales</taxon>
        <taxon>Peptostreptococcaceae</taxon>
        <taxon>Terrisporobacter</taxon>
    </lineage>
</organism>
<dbReference type="InterPro" id="IPR015231">
    <property type="entry name" value="DUF1934"/>
</dbReference>
<name>A0A0B3VVS4_9FIRM</name>
<protein>
    <recommendedName>
        <fullName evidence="3">Calycin</fullName>
    </recommendedName>
</protein>
<dbReference type="RefSeq" id="WP_039680018.1">
    <property type="nucleotide sequence ID" value="NZ_JWHR01000099.1"/>
</dbReference>
<reference evidence="1 2" key="1">
    <citation type="submission" date="2014-12" db="EMBL/GenBank/DDBJ databases">
        <title>Draft genome sequence of Terrisporobacter sp. 08-306576, isolated from the blood culture of a bacteremia patient.</title>
        <authorList>
            <person name="Lund L.C."/>
            <person name="Sydenham T.V."/>
            <person name="Hogh S.V."/>
            <person name="Skov M.N."/>
            <person name="Kemp M."/>
            <person name="Justesen U.S."/>
        </authorList>
    </citation>
    <scope>NUCLEOTIDE SEQUENCE [LARGE SCALE GENOMIC DNA]</scope>
    <source>
        <strain evidence="1 2">08-306576</strain>
    </source>
</reference>
<dbReference type="STRING" id="1577792.QX51_11325"/>
<comment type="caution">
    <text evidence="1">The sequence shown here is derived from an EMBL/GenBank/DDBJ whole genome shotgun (WGS) entry which is preliminary data.</text>
</comment>
<dbReference type="Proteomes" id="UP000031189">
    <property type="component" value="Unassembled WGS sequence"/>
</dbReference>
<evidence type="ECO:0008006" key="3">
    <source>
        <dbReference type="Google" id="ProtNLM"/>
    </source>
</evidence>
<dbReference type="SUPFAM" id="SSF50814">
    <property type="entry name" value="Lipocalins"/>
    <property type="match status" value="1"/>
</dbReference>
<dbReference type="InterPro" id="IPR012674">
    <property type="entry name" value="Calycin"/>
</dbReference>
<proteinExistence type="predicted"/>
<evidence type="ECO:0000313" key="1">
    <source>
        <dbReference type="EMBL" id="KHS56943.1"/>
    </source>
</evidence>
<dbReference type="Pfam" id="PF09148">
    <property type="entry name" value="DUF1934"/>
    <property type="match status" value="1"/>
</dbReference>
<accession>A0A0B3VVS4</accession>
<keyword evidence="2" id="KW-1185">Reference proteome</keyword>
<sequence length="137" mass="16042">MEVKINIQTIQYNEYGERNVIKVKATGTLYEKKDNTYVLYKEKEDGKETTTSIKIESNKVTIKRFGEINSTMIFKTNQTINSNYATPQGMFVVETKTTKLNIENKEDIIIDIDYDIQIMDMFRGRNIIKINIYNYSV</sequence>
<dbReference type="OrthoDB" id="1680906at2"/>
<dbReference type="AlphaFoldDB" id="A0A0B3VVS4"/>
<dbReference type="EMBL" id="JWHR01000099">
    <property type="protein sequence ID" value="KHS56943.1"/>
    <property type="molecule type" value="Genomic_DNA"/>
</dbReference>
<gene>
    <name evidence="1" type="ORF">QX51_11325</name>
</gene>
<evidence type="ECO:0000313" key="2">
    <source>
        <dbReference type="Proteomes" id="UP000031189"/>
    </source>
</evidence>